<gene>
    <name evidence="1" type="ORF">GCM10009533_69860</name>
</gene>
<evidence type="ECO:0000313" key="1">
    <source>
        <dbReference type="EMBL" id="GAA0563649.1"/>
    </source>
</evidence>
<name>A0ABP3PH86_SACER</name>
<reference evidence="2" key="1">
    <citation type="journal article" date="2019" name="Int. J. Syst. Evol. Microbiol.">
        <title>The Global Catalogue of Microorganisms (GCM) 10K type strain sequencing project: providing services to taxonomists for standard genome sequencing and annotation.</title>
        <authorList>
            <consortium name="The Broad Institute Genomics Platform"/>
            <consortium name="The Broad Institute Genome Sequencing Center for Infectious Disease"/>
            <person name="Wu L."/>
            <person name="Ma J."/>
        </authorList>
    </citation>
    <scope>NUCLEOTIDE SEQUENCE [LARGE SCALE GENOMIC DNA]</scope>
    <source>
        <strain evidence="2">JCM 10303</strain>
    </source>
</reference>
<protein>
    <submittedName>
        <fullName evidence="1">Uncharacterized protein</fullName>
    </submittedName>
</protein>
<accession>A0ABP3PH86</accession>
<dbReference type="Proteomes" id="UP001500729">
    <property type="component" value="Unassembled WGS sequence"/>
</dbReference>
<dbReference type="RefSeq" id="WP_143538206.1">
    <property type="nucleotide sequence ID" value="NZ_BAAAGS010000105.1"/>
</dbReference>
<comment type="caution">
    <text evidence="1">The sequence shown here is derived from an EMBL/GenBank/DDBJ whole genome shotgun (WGS) entry which is preliminary data.</text>
</comment>
<dbReference type="EMBL" id="BAAAGS010000105">
    <property type="protein sequence ID" value="GAA0563649.1"/>
    <property type="molecule type" value="Genomic_DNA"/>
</dbReference>
<keyword evidence="2" id="KW-1185">Reference proteome</keyword>
<evidence type="ECO:0000313" key="2">
    <source>
        <dbReference type="Proteomes" id="UP001500729"/>
    </source>
</evidence>
<proteinExistence type="predicted"/>
<organism evidence="1 2">
    <name type="scientific">Saccharopolyspora erythraea</name>
    <name type="common">Streptomyces erythraeus</name>
    <dbReference type="NCBI Taxonomy" id="1836"/>
    <lineage>
        <taxon>Bacteria</taxon>
        <taxon>Bacillati</taxon>
        <taxon>Actinomycetota</taxon>
        <taxon>Actinomycetes</taxon>
        <taxon>Pseudonocardiales</taxon>
        <taxon>Pseudonocardiaceae</taxon>
        <taxon>Saccharopolyspora</taxon>
    </lineage>
</organism>
<sequence>MKVSPSLVGTQQVNGTPTGMLGAEELDKLNADLAITAFANPAARQGVEANSPGAPCPPCATAPTQGKVPRPIGTPFQAVALIQSTSHMRD</sequence>